<proteinExistence type="predicted"/>
<organism evidence="1 2">
    <name type="scientific">Candidatus Nomurabacteria bacterium RIFCSPLOWO2_01_FULL_46_18</name>
    <dbReference type="NCBI Taxonomy" id="1801783"/>
    <lineage>
        <taxon>Bacteria</taxon>
        <taxon>Candidatus Nomuraibacteriota</taxon>
    </lineage>
</organism>
<sequence length="345" mass="39959">MPNKAEIKICKNCKTDFKIEPDDFSFYEQMKVLAPGICPDCRFKMRAIWRNERTLYKRTCDLCKRSIITMYNPKSPYIVYCYECFNSDKWDPYEYGVDYNPARPFFEQLKELIKKVPKQATYSSISDGSNINSEYTNFAGGNKDSYLIFNSGPKCENCGYSRGLIASRDVYDCYFGDELENVYESVNVHKSNGVAWGQNANDCIDSNYILNCSGCQNCFGCVNLRHKSYYFFNEPLKREEWLRQVSEIAGSYKKTEEMQKKFADFSLKFPRRGDNNLKVKNCTGDYLFESKNCHNCFELSDCEDMRYSFSVKLAKDCMDVIGHCRNSELLYNGVAVGANSRNIIS</sequence>
<name>A0A1F6XB60_9BACT</name>
<dbReference type="Proteomes" id="UP000179381">
    <property type="component" value="Unassembled WGS sequence"/>
</dbReference>
<comment type="caution">
    <text evidence="1">The sequence shown here is derived from an EMBL/GenBank/DDBJ whole genome shotgun (WGS) entry which is preliminary data.</text>
</comment>
<reference evidence="1 2" key="1">
    <citation type="journal article" date="2016" name="Nat. Commun.">
        <title>Thousands of microbial genomes shed light on interconnected biogeochemical processes in an aquifer system.</title>
        <authorList>
            <person name="Anantharaman K."/>
            <person name="Brown C.T."/>
            <person name="Hug L.A."/>
            <person name="Sharon I."/>
            <person name="Castelle C.J."/>
            <person name="Probst A.J."/>
            <person name="Thomas B.C."/>
            <person name="Singh A."/>
            <person name="Wilkins M.J."/>
            <person name="Karaoz U."/>
            <person name="Brodie E.L."/>
            <person name="Williams K.H."/>
            <person name="Hubbard S.S."/>
            <person name="Banfield J.F."/>
        </authorList>
    </citation>
    <scope>NUCLEOTIDE SEQUENCE [LARGE SCALE GENOMIC DNA]</scope>
</reference>
<protein>
    <submittedName>
        <fullName evidence="1">Uncharacterized protein</fullName>
    </submittedName>
</protein>
<dbReference type="AlphaFoldDB" id="A0A1F6XB60"/>
<evidence type="ECO:0000313" key="2">
    <source>
        <dbReference type="Proteomes" id="UP000179381"/>
    </source>
</evidence>
<feature type="non-terminal residue" evidence="1">
    <location>
        <position position="345"/>
    </location>
</feature>
<gene>
    <name evidence="1" type="ORF">A2933_01365</name>
</gene>
<accession>A0A1F6XB60</accession>
<evidence type="ECO:0000313" key="1">
    <source>
        <dbReference type="EMBL" id="OGI91447.1"/>
    </source>
</evidence>
<dbReference type="EMBL" id="MFVH01000029">
    <property type="protein sequence ID" value="OGI91447.1"/>
    <property type="molecule type" value="Genomic_DNA"/>
</dbReference>